<dbReference type="InterPro" id="IPR050171">
    <property type="entry name" value="MFS_Transporters"/>
</dbReference>
<dbReference type="SUPFAM" id="SSF103473">
    <property type="entry name" value="MFS general substrate transporter"/>
    <property type="match status" value="1"/>
</dbReference>
<keyword evidence="5" id="KW-0571">Peptide transport</keyword>
<sequence>MEKTVSIEEIQNFEGKYPKQLWHLSLVEMWERFCFYGMRGVLAFFMVEQLGLSDQKSNLQYGAIQAFVYAFTFIGGIFADKILGFRKSLFWGGSLMIIGNLVLAFSPHDLFYIGITLSIIGTGFFKPNVSSMVGELYHEKDNRRDAGYGLFYAGINVGGLLGGAMCIYLGKYYNWHLCFLSAALVMMFGLGTFIFTKKHLGPIGNSPLLHLKKSKQQLSEIAVYAGSIVCIPLIYIMVKNTAFTDYFMYTIGIIALVYFLYETFSIKDKTAQYKLLAAFVFIFCYFIFMAISEQSGGSLSLFAKDNLDHKILFLNMDPNVVNNSANSFFVIVFSPIVGILWLGLYKRKIEPNTVVKFGIGFLLLALSFYVFYATRFFANAQGISSLNVFTFAYLLLTLGELCLGPIGMSIITKLSPKKMFGMMMGLWFLSSAFGQLAAGKLGAEMSSIDHASLTTKLMAYTEGYKALALYSLIAGLALIIFSQLVRRLMQEVR</sequence>
<dbReference type="Gene3D" id="1.20.1250.20">
    <property type="entry name" value="MFS general substrate transporter like domains"/>
    <property type="match status" value="1"/>
</dbReference>
<dbReference type="NCBIfam" id="TIGR00924">
    <property type="entry name" value="yjdL_sub1_fam"/>
    <property type="match status" value="1"/>
</dbReference>
<dbReference type="InterPro" id="IPR005279">
    <property type="entry name" value="Dipep/tripep_permease"/>
</dbReference>
<dbReference type="InterPro" id="IPR000109">
    <property type="entry name" value="POT_fam"/>
</dbReference>
<dbReference type="InterPro" id="IPR036259">
    <property type="entry name" value="MFS_trans_sf"/>
</dbReference>
<evidence type="ECO:0000256" key="6">
    <source>
        <dbReference type="ARBA" id="ARBA00022989"/>
    </source>
</evidence>
<evidence type="ECO:0000313" key="10">
    <source>
        <dbReference type="EMBL" id="QNN43917.1"/>
    </source>
</evidence>
<organism evidence="10 11">
    <name type="scientific">Pedobacter roseus</name>
    <dbReference type="NCBI Taxonomy" id="336820"/>
    <lineage>
        <taxon>Bacteria</taxon>
        <taxon>Pseudomonadati</taxon>
        <taxon>Bacteroidota</taxon>
        <taxon>Sphingobacteriia</taxon>
        <taxon>Sphingobacteriales</taxon>
        <taxon>Sphingobacteriaceae</taxon>
        <taxon>Pedobacter</taxon>
    </lineage>
</organism>
<dbReference type="KEGG" id="proe:H9L23_07475"/>
<feature type="transmembrane region" description="Helical" evidence="9">
    <location>
        <begin position="424"/>
        <end position="443"/>
    </location>
</feature>
<gene>
    <name evidence="10" type="ORF">H9L23_07475</name>
</gene>
<dbReference type="GO" id="GO:0006857">
    <property type="term" value="P:oligopeptide transport"/>
    <property type="evidence" value="ECO:0007669"/>
    <property type="project" value="InterPro"/>
</dbReference>
<reference evidence="10 11" key="1">
    <citation type="submission" date="2020-08" db="EMBL/GenBank/DDBJ databases">
        <title>Genome sequence of Pedobacter roseus KACC 11594T.</title>
        <authorList>
            <person name="Hyun D.-W."/>
            <person name="Bae J.-W."/>
        </authorList>
    </citation>
    <scope>NUCLEOTIDE SEQUENCE [LARGE SCALE GENOMIC DNA]</scope>
    <source>
        <strain evidence="10 11">KACC 11594</strain>
    </source>
</reference>
<dbReference type="Pfam" id="PF00854">
    <property type="entry name" value="PTR2"/>
    <property type="match status" value="1"/>
</dbReference>
<dbReference type="PROSITE" id="PS01023">
    <property type="entry name" value="PTR2_2"/>
    <property type="match status" value="1"/>
</dbReference>
<feature type="transmembrane region" description="Helical" evidence="9">
    <location>
        <begin position="325"/>
        <end position="345"/>
    </location>
</feature>
<evidence type="ECO:0000256" key="7">
    <source>
        <dbReference type="ARBA" id="ARBA00023136"/>
    </source>
</evidence>
<evidence type="ECO:0000256" key="8">
    <source>
        <dbReference type="RuleBase" id="RU003755"/>
    </source>
</evidence>
<name>A0A7G9QKP2_9SPHI</name>
<dbReference type="AlphaFoldDB" id="A0A7G9QKP2"/>
<evidence type="ECO:0000256" key="2">
    <source>
        <dbReference type="ARBA" id="ARBA00022448"/>
    </source>
</evidence>
<evidence type="ECO:0000256" key="3">
    <source>
        <dbReference type="ARBA" id="ARBA00022475"/>
    </source>
</evidence>
<dbReference type="PANTHER" id="PTHR23517">
    <property type="entry name" value="RESISTANCE PROTEIN MDTM, PUTATIVE-RELATED-RELATED"/>
    <property type="match status" value="1"/>
</dbReference>
<feature type="transmembrane region" description="Helical" evidence="9">
    <location>
        <begin position="217"/>
        <end position="237"/>
    </location>
</feature>
<dbReference type="EMBL" id="CP060723">
    <property type="protein sequence ID" value="QNN43917.1"/>
    <property type="molecule type" value="Genomic_DNA"/>
</dbReference>
<evidence type="ECO:0000256" key="9">
    <source>
        <dbReference type="SAM" id="Phobius"/>
    </source>
</evidence>
<keyword evidence="3" id="KW-1003">Cell membrane</keyword>
<feature type="transmembrane region" description="Helical" evidence="9">
    <location>
        <begin position="463"/>
        <end position="485"/>
    </location>
</feature>
<dbReference type="Proteomes" id="UP000515806">
    <property type="component" value="Chromosome"/>
</dbReference>
<evidence type="ECO:0000256" key="5">
    <source>
        <dbReference type="ARBA" id="ARBA00022856"/>
    </source>
</evidence>
<evidence type="ECO:0000256" key="1">
    <source>
        <dbReference type="ARBA" id="ARBA00004651"/>
    </source>
</evidence>
<dbReference type="PANTHER" id="PTHR23517:SF15">
    <property type="entry name" value="PROTON-DEPENDENT OLIGOPEPTIDE FAMILY TRANSPORT PROTEIN"/>
    <property type="match status" value="1"/>
</dbReference>
<keyword evidence="5" id="KW-0653">Protein transport</keyword>
<feature type="transmembrane region" description="Helical" evidence="9">
    <location>
        <begin position="273"/>
        <end position="291"/>
    </location>
</feature>
<proteinExistence type="inferred from homology"/>
<evidence type="ECO:0000256" key="4">
    <source>
        <dbReference type="ARBA" id="ARBA00022692"/>
    </source>
</evidence>
<feature type="transmembrane region" description="Helical" evidence="9">
    <location>
        <begin position="176"/>
        <end position="196"/>
    </location>
</feature>
<protein>
    <submittedName>
        <fullName evidence="10">Peptide MFS transporter</fullName>
    </submittedName>
</protein>
<keyword evidence="11" id="KW-1185">Reference proteome</keyword>
<dbReference type="RefSeq" id="WP_187594373.1">
    <property type="nucleotide sequence ID" value="NZ_CP060723.1"/>
</dbReference>
<dbReference type="GO" id="GO:0005886">
    <property type="term" value="C:plasma membrane"/>
    <property type="evidence" value="ECO:0007669"/>
    <property type="project" value="UniProtKB-SubCell"/>
</dbReference>
<comment type="subcellular location">
    <subcellularLocation>
        <location evidence="1">Cell membrane</location>
        <topology evidence="1">Multi-pass membrane protein</topology>
    </subcellularLocation>
    <subcellularLocation>
        <location evidence="8">Membrane</location>
        <topology evidence="8">Multi-pass membrane protein</topology>
    </subcellularLocation>
</comment>
<feature type="transmembrane region" description="Helical" evidence="9">
    <location>
        <begin position="390"/>
        <end position="412"/>
    </location>
</feature>
<dbReference type="GO" id="GO:1904680">
    <property type="term" value="F:peptide transmembrane transporter activity"/>
    <property type="evidence" value="ECO:0007669"/>
    <property type="project" value="InterPro"/>
</dbReference>
<keyword evidence="4 8" id="KW-0812">Transmembrane</keyword>
<accession>A0A7G9QKP2</accession>
<dbReference type="CDD" id="cd17346">
    <property type="entry name" value="MFS_DtpA_like"/>
    <property type="match status" value="1"/>
</dbReference>
<feature type="transmembrane region" description="Helical" evidence="9">
    <location>
        <begin position="111"/>
        <end position="129"/>
    </location>
</feature>
<dbReference type="InterPro" id="IPR018456">
    <property type="entry name" value="PTR2_symporter_CS"/>
</dbReference>
<keyword evidence="2 8" id="KW-0813">Transport</keyword>
<feature type="transmembrane region" description="Helical" evidence="9">
    <location>
        <begin position="59"/>
        <end position="79"/>
    </location>
</feature>
<comment type="similarity">
    <text evidence="8">Belongs to the major facilitator superfamily. Proton-dependent oligopeptide transporter (POT/PTR) (TC 2.A.17) family.</text>
</comment>
<feature type="transmembrane region" description="Helical" evidence="9">
    <location>
        <begin position="88"/>
        <end position="105"/>
    </location>
</feature>
<feature type="transmembrane region" description="Helical" evidence="9">
    <location>
        <begin position="243"/>
        <end position="261"/>
    </location>
</feature>
<feature type="transmembrane region" description="Helical" evidence="9">
    <location>
        <begin position="29"/>
        <end position="47"/>
    </location>
</feature>
<feature type="transmembrane region" description="Helical" evidence="9">
    <location>
        <begin position="150"/>
        <end position="170"/>
    </location>
</feature>
<evidence type="ECO:0000313" key="11">
    <source>
        <dbReference type="Proteomes" id="UP000515806"/>
    </source>
</evidence>
<keyword evidence="6 9" id="KW-1133">Transmembrane helix</keyword>
<feature type="transmembrane region" description="Helical" evidence="9">
    <location>
        <begin position="357"/>
        <end position="378"/>
    </location>
</feature>
<keyword evidence="7 9" id="KW-0472">Membrane</keyword>